<dbReference type="Pfam" id="PF25967">
    <property type="entry name" value="RND-MFP_C"/>
    <property type="match status" value="1"/>
</dbReference>
<dbReference type="Gene3D" id="2.40.30.170">
    <property type="match status" value="1"/>
</dbReference>
<sequence>MSDSPKSKPKWRWIRIILTIIICLGIISASVAAVVVINQTEPTAQKIESTRKSAALVETMTVERGAFSPQIVVLGSVEPASDVVLSPRVSGQVLLMGPKLVPGGMIKKGDLLLKIDPADFENAVSIKESELQQTRAALKIEEGRQSVAKQELALLEGTIEGADRELVLREPQIASIRAEVSAAEAAVQRAKLDLERTEIFAPFDAHVMSRSVNVGSQVRPGDELAQLVGVEEYWIMASVPIRHLKWIQFQDKDESGSEVVLRNTDTWPAGATRTGTVARMIGTLDPQTRLASVLITVQDPLALKSDAPPLILETLMETHIAGRTIEDVIRLNRGYIHEGDTVWVMKDDKLEIRRVEIVFRDGEDAYIQTGLNSGDEIVITNLATVAEGIGLRKAEATPIQTEDSDEVLD</sequence>
<dbReference type="NCBIfam" id="TIGR01730">
    <property type="entry name" value="RND_mfp"/>
    <property type="match status" value="1"/>
</dbReference>
<dbReference type="KEGG" id="tpol:Mal48_13660"/>
<dbReference type="InterPro" id="IPR006143">
    <property type="entry name" value="RND_pump_MFP"/>
</dbReference>
<evidence type="ECO:0000259" key="4">
    <source>
        <dbReference type="Pfam" id="PF25917"/>
    </source>
</evidence>
<dbReference type="GO" id="GO:0015562">
    <property type="term" value="F:efflux transmembrane transporter activity"/>
    <property type="evidence" value="ECO:0007669"/>
    <property type="project" value="TreeGrafter"/>
</dbReference>
<dbReference type="RefSeq" id="WP_145197193.1">
    <property type="nucleotide sequence ID" value="NZ_CP036267.1"/>
</dbReference>
<evidence type="ECO:0000256" key="3">
    <source>
        <dbReference type="ARBA" id="ARBA00022448"/>
    </source>
</evidence>
<evidence type="ECO:0000256" key="1">
    <source>
        <dbReference type="ARBA" id="ARBA00004196"/>
    </source>
</evidence>
<keyword evidence="7" id="KW-1185">Reference proteome</keyword>
<protein>
    <submittedName>
        <fullName evidence="6">Multidrug resistance protein MdtA</fullName>
    </submittedName>
</protein>
<reference evidence="6 7" key="1">
    <citation type="submission" date="2019-02" db="EMBL/GenBank/DDBJ databases">
        <title>Deep-cultivation of Planctomycetes and their phenomic and genomic characterization uncovers novel biology.</title>
        <authorList>
            <person name="Wiegand S."/>
            <person name="Jogler M."/>
            <person name="Boedeker C."/>
            <person name="Pinto D."/>
            <person name="Vollmers J."/>
            <person name="Rivas-Marin E."/>
            <person name="Kohn T."/>
            <person name="Peeters S.H."/>
            <person name="Heuer A."/>
            <person name="Rast P."/>
            <person name="Oberbeckmann S."/>
            <person name="Bunk B."/>
            <person name="Jeske O."/>
            <person name="Meyerdierks A."/>
            <person name="Storesund J.E."/>
            <person name="Kallscheuer N."/>
            <person name="Luecker S."/>
            <person name="Lage O.M."/>
            <person name="Pohl T."/>
            <person name="Merkel B.J."/>
            <person name="Hornburger P."/>
            <person name="Mueller R.-W."/>
            <person name="Bruemmer F."/>
            <person name="Labrenz M."/>
            <person name="Spormann A.M."/>
            <person name="Op den Camp H."/>
            <person name="Overmann J."/>
            <person name="Amann R."/>
            <person name="Jetten M.S.M."/>
            <person name="Mascher T."/>
            <person name="Medema M.H."/>
            <person name="Devos D.P."/>
            <person name="Kaster A.-K."/>
            <person name="Ovreas L."/>
            <person name="Rohde M."/>
            <person name="Galperin M.Y."/>
            <person name="Jogler C."/>
        </authorList>
    </citation>
    <scope>NUCLEOTIDE SEQUENCE [LARGE SCALE GENOMIC DNA]</scope>
    <source>
        <strain evidence="6 7">Mal48</strain>
    </source>
</reference>
<evidence type="ECO:0000313" key="6">
    <source>
        <dbReference type="EMBL" id="QDT32124.1"/>
    </source>
</evidence>
<dbReference type="Gene3D" id="1.10.287.470">
    <property type="entry name" value="Helix hairpin bin"/>
    <property type="match status" value="1"/>
</dbReference>
<dbReference type="Pfam" id="PF25917">
    <property type="entry name" value="BSH_RND"/>
    <property type="match status" value="1"/>
</dbReference>
<comment type="subcellular location">
    <subcellularLocation>
        <location evidence="1">Cell envelope</location>
    </subcellularLocation>
</comment>
<dbReference type="PANTHER" id="PTHR30469:SF12">
    <property type="entry name" value="MULTIDRUG RESISTANCE PROTEIN MDTA"/>
    <property type="match status" value="1"/>
</dbReference>
<keyword evidence="3" id="KW-0813">Transport</keyword>
<dbReference type="Gene3D" id="2.40.50.100">
    <property type="match status" value="1"/>
</dbReference>
<dbReference type="SUPFAM" id="SSF111369">
    <property type="entry name" value="HlyD-like secretion proteins"/>
    <property type="match status" value="1"/>
</dbReference>
<dbReference type="OrthoDB" id="9781888at2"/>
<comment type="similarity">
    <text evidence="2">Belongs to the membrane fusion protein (MFP) (TC 8.A.1) family.</text>
</comment>
<dbReference type="PANTHER" id="PTHR30469">
    <property type="entry name" value="MULTIDRUG RESISTANCE PROTEIN MDTA"/>
    <property type="match status" value="1"/>
</dbReference>
<proteinExistence type="inferred from homology"/>
<evidence type="ECO:0000313" key="7">
    <source>
        <dbReference type="Proteomes" id="UP000315724"/>
    </source>
</evidence>
<dbReference type="InterPro" id="IPR058627">
    <property type="entry name" value="MdtA-like_C"/>
</dbReference>
<dbReference type="Proteomes" id="UP000315724">
    <property type="component" value="Chromosome"/>
</dbReference>
<accession>A0A517QKI9</accession>
<dbReference type="InterPro" id="IPR058625">
    <property type="entry name" value="MdtA-like_BSH"/>
</dbReference>
<evidence type="ECO:0000256" key="2">
    <source>
        <dbReference type="ARBA" id="ARBA00009477"/>
    </source>
</evidence>
<evidence type="ECO:0000259" key="5">
    <source>
        <dbReference type="Pfam" id="PF25967"/>
    </source>
</evidence>
<feature type="domain" description="Multidrug resistance protein MdtA-like barrel-sandwich hybrid" evidence="4">
    <location>
        <begin position="83"/>
        <end position="227"/>
    </location>
</feature>
<dbReference type="Gene3D" id="2.40.420.20">
    <property type="match status" value="1"/>
</dbReference>
<dbReference type="EMBL" id="CP036267">
    <property type="protein sequence ID" value="QDT32124.1"/>
    <property type="molecule type" value="Genomic_DNA"/>
</dbReference>
<dbReference type="AlphaFoldDB" id="A0A517QKI9"/>
<feature type="domain" description="Multidrug resistance protein MdtA-like C-terminal permuted SH3" evidence="5">
    <location>
        <begin position="338"/>
        <end position="382"/>
    </location>
</feature>
<organism evidence="6 7">
    <name type="scientific">Thalassoglobus polymorphus</name>
    <dbReference type="NCBI Taxonomy" id="2527994"/>
    <lineage>
        <taxon>Bacteria</taxon>
        <taxon>Pseudomonadati</taxon>
        <taxon>Planctomycetota</taxon>
        <taxon>Planctomycetia</taxon>
        <taxon>Planctomycetales</taxon>
        <taxon>Planctomycetaceae</taxon>
        <taxon>Thalassoglobus</taxon>
    </lineage>
</organism>
<name>A0A517QKI9_9PLAN</name>
<gene>
    <name evidence="6" type="primary">mdtA_2</name>
    <name evidence="6" type="ORF">Mal48_13660</name>
</gene>
<dbReference type="GO" id="GO:1990281">
    <property type="term" value="C:efflux pump complex"/>
    <property type="evidence" value="ECO:0007669"/>
    <property type="project" value="TreeGrafter"/>
</dbReference>